<evidence type="ECO:0000313" key="3">
    <source>
        <dbReference type="Proteomes" id="UP000314294"/>
    </source>
</evidence>
<dbReference type="AlphaFoldDB" id="A0A4Z2EW23"/>
<organism evidence="2 3">
    <name type="scientific">Liparis tanakae</name>
    <name type="common">Tanaka's snailfish</name>
    <dbReference type="NCBI Taxonomy" id="230148"/>
    <lineage>
        <taxon>Eukaryota</taxon>
        <taxon>Metazoa</taxon>
        <taxon>Chordata</taxon>
        <taxon>Craniata</taxon>
        <taxon>Vertebrata</taxon>
        <taxon>Euteleostomi</taxon>
        <taxon>Actinopterygii</taxon>
        <taxon>Neopterygii</taxon>
        <taxon>Teleostei</taxon>
        <taxon>Neoteleostei</taxon>
        <taxon>Acanthomorphata</taxon>
        <taxon>Eupercaria</taxon>
        <taxon>Perciformes</taxon>
        <taxon>Cottioidei</taxon>
        <taxon>Cottales</taxon>
        <taxon>Liparidae</taxon>
        <taxon>Liparis</taxon>
    </lineage>
</organism>
<evidence type="ECO:0000313" key="2">
    <source>
        <dbReference type="EMBL" id="TNN32564.1"/>
    </source>
</evidence>
<name>A0A4Z2EW23_9TELE</name>
<dbReference type="EMBL" id="SRLO01002621">
    <property type="protein sequence ID" value="TNN32564.1"/>
    <property type="molecule type" value="Genomic_DNA"/>
</dbReference>
<feature type="region of interest" description="Disordered" evidence="1">
    <location>
        <begin position="1"/>
        <end position="37"/>
    </location>
</feature>
<proteinExistence type="predicted"/>
<evidence type="ECO:0000256" key="1">
    <source>
        <dbReference type="SAM" id="MobiDB-lite"/>
    </source>
</evidence>
<accession>A0A4Z2EW23</accession>
<comment type="caution">
    <text evidence="2">The sequence shown here is derived from an EMBL/GenBank/DDBJ whole genome shotgun (WGS) entry which is preliminary data.</text>
</comment>
<reference evidence="2 3" key="1">
    <citation type="submission" date="2019-03" db="EMBL/GenBank/DDBJ databases">
        <title>First draft genome of Liparis tanakae, snailfish: a comprehensive survey of snailfish specific genes.</title>
        <authorList>
            <person name="Kim W."/>
            <person name="Song I."/>
            <person name="Jeong J.-H."/>
            <person name="Kim D."/>
            <person name="Kim S."/>
            <person name="Ryu S."/>
            <person name="Song J.Y."/>
            <person name="Lee S.K."/>
        </authorList>
    </citation>
    <scope>NUCLEOTIDE SEQUENCE [LARGE SCALE GENOMIC DNA]</scope>
    <source>
        <tissue evidence="2">Muscle</tissue>
    </source>
</reference>
<dbReference type="Proteomes" id="UP000314294">
    <property type="component" value="Unassembled WGS sequence"/>
</dbReference>
<protein>
    <submittedName>
        <fullName evidence="2">Uncharacterized protein</fullName>
    </submittedName>
</protein>
<keyword evidence="3" id="KW-1185">Reference proteome</keyword>
<sequence>MNAAEGEEPLTCGDERDDVSSAQGGAADGRPGDVGPVSVQRHLLDLPALSEQQVSPRSHGVDVGPRVWSVDSHMGVLPGPSRVSGISRPLASTHQHCWMLAWHCVDS</sequence>
<gene>
    <name evidence="2" type="ORF">EYF80_057276</name>
</gene>